<dbReference type="GO" id="GO:0005886">
    <property type="term" value="C:plasma membrane"/>
    <property type="evidence" value="ECO:0007669"/>
    <property type="project" value="UniProtKB-SubCell"/>
</dbReference>
<name>W9VPJ0_9EURO</name>
<feature type="transmembrane region" description="Helical" evidence="6">
    <location>
        <begin position="23"/>
        <end position="49"/>
    </location>
</feature>
<dbReference type="GeneID" id="19197128"/>
<keyword evidence="4 6" id="KW-1133">Transmembrane helix</keyword>
<comment type="subcellular location">
    <subcellularLocation>
        <location evidence="1">Cell membrane</location>
        <topology evidence="1">Multi-pass membrane protein</topology>
    </subcellularLocation>
</comment>
<keyword evidence="5 6" id="KW-0472">Membrane</keyword>
<keyword evidence="8" id="KW-1185">Reference proteome</keyword>
<protein>
    <recommendedName>
        <fullName evidence="9">Major facilitator superfamily (MFS) profile domain-containing protein</fullName>
    </recommendedName>
</protein>
<accession>W9VPJ0</accession>
<evidence type="ECO:0000256" key="5">
    <source>
        <dbReference type="ARBA" id="ARBA00023136"/>
    </source>
</evidence>
<evidence type="ECO:0000256" key="1">
    <source>
        <dbReference type="ARBA" id="ARBA00004651"/>
    </source>
</evidence>
<comment type="caution">
    <text evidence="7">The sequence shown here is derived from an EMBL/GenBank/DDBJ whole genome shotgun (WGS) entry which is preliminary data.</text>
</comment>
<dbReference type="Gene3D" id="1.20.1250.20">
    <property type="entry name" value="MFS general substrate transporter like domains"/>
    <property type="match status" value="1"/>
</dbReference>
<evidence type="ECO:0000313" key="7">
    <source>
        <dbReference type="EMBL" id="EXJ57652.1"/>
    </source>
</evidence>
<dbReference type="Proteomes" id="UP000019471">
    <property type="component" value="Unassembled WGS sequence"/>
</dbReference>
<evidence type="ECO:0000313" key="8">
    <source>
        <dbReference type="Proteomes" id="UP000019471"/>
    </source>
</evidence>
<dbReference type="eggNOG" id="ENOG502QQNT">
    <property type="taxonomic scope" value="Eukaryota"/>
</dbReference>
<evidence type="ECO:0000256" key="6">
    <source>
        <dbReference type="SAM" id="Phobius"/>
    </source>
</evidence>
<dbReference type="HOGENOM" id="CLU_079099_0_0_1"/>
<organism evidence="7 8">
    <name type="scientific">Cladophialophora psammophila CBS 110553</name>
    <dbReference type="NCBI Taxonomy" id="1182543"/>
    <lineage>
        <taxon>Eukaryota</taxon>
        <taxon>Fungi</taxon>
        <taxon>Dikarya</taxon>
        <taxon>Ascomycota</taxon>
        <taxon>Pezizomycotina</taxon>
        <taxon>Eurotiomycetes</taxon>
        <taxon>Chaetothyriomycetidae</taxon>
        <taxon>Chaetothyriales</taxon>
        <taxon>Herpotrichiellaceae</taxon>
        <taxon>Cladophialophora</taxon>
    </lineage>
</organism>
<reference evidence="7 8" key="1">
    <citation type="submission" date="2013-03" db="EMBL/GenBank/DDBJ databases">
        <title>The Genome Sequence of Cladophialophora psammophila CBS 110553.</title>
        <authorList>
            <consortium name="The Broad Institute Genomics Platform"/>
            <person name="Cuomo C."/>
            <person name="de Hoog S."/>
            <person name="Gorbushina A."/>
            <person name="Walker B."/>
            <person name="Young S.K."/>
            <person name="Zeng Q."/>
            <person name="Gargeya S."/>
            <person name="Fitzgerald M."/>
            <person name="Haas B."/>
            <person name="Abouelleil A."/>
            <person name="Allen A.W."/>
            <person name="Alvarado L."/>
            <person name="Arachchi H.M."/>
            <person name="Berlin A.M."/>
            <person name="Chapman S.B."/>
            <person name="Gainer-Dewar J."/>
            <person name="Goldberg J."/>
            <person name="Griggs A."/>
            <person name="Gujja S."/>
            <person name="Hansen M."/>
            <person name="Howarth C."/>
            <person name="Imamovic A."/>
            <person name="Ireland A."/>
            <person name="Larimer J."/>
            <person name="McCowan C."/>
            <person name="Murphy C."/>
            <person name="Pearson M."/>
            <person name="Poon T.W."/>
            <person name="Priest M."/>
            <person name="Roberts A."/>
            <person name="Saif S."/>
            <person name="Shea T."/>
            <person name="Sisk P."/>
            <person name="Sykes S."/>
            <person name="Wortman J."/>
            <person name="Nusbaum C."/>
            <person name="Birren B."/>
        </authorList>
    </citation>
    <scope>NUCLEOTIDE SEQUENCE [LARGE SCALE GENOMIC DNA]</scope>
    <source>
        <strain evidence="7 8">CBS 110553</strain>
    </source>
</reference>
<keyword evidence="2" id="KW-1003">Cell membrane</keyword>
<dbReference type="AlphaFoldDB" id="W9VPJ0"/>
<evidence type="ECO:0000256" key="3">
    <source>
        <dbReference type="ARBA" id="ARBA00022692"/>
    </source>
</evidence>
<evidence type="ECO:0000256" key="2">
    <source>
        <dbReference type="ARBA" id="ARBA00022475"/>
    </source>
</evidence>
<dbReference type="PANTHER" id="PTHR23513">
    <property type="entry name" value="INTEGRAL MEMBRANE EFFLUX PROTEIN-RELATED"/>
    <property type="match status" value="1"/>
</dbReference>
<evidence type="ECO:0008006" key="9">
    <source>
        <dbReference type="Google" id="ProtNLM"/>
    </source>
</evidence>
<evidence type="ECO:0000256" key="4">
    <source>
        <dbReference type="ARBA" id="ARBA00022989"/>
    </source>
</evidence>
<dbReference type="OrthoDB" id="5344169at2759"/>
<feature type="transmembrane region" description="Helical" evidence="6">
    <location>
        <begin position="69"/>
        <end position="91"/>
    </location>
</feature>
<sequence length="232" mass="25621">MYSPVAAIQRNWRAFSPIEKRNIIRCIIGIMFYKFGLEAFTGSIIALATNRYDYDAASHNTTSITFERIGLLTGLNQAFQCFGSIIIAPLVRRFATKNVLTTASFVFGLFSAILLIVDGSTGGHIKPSNWSQTHDKDDFSYYGDYNTDGIIPIYCFAGIGYGMVELIRRIIPRDIVSGNVEKLRCMDALVHIFYEVSGTAGSLYTALALIPGLGNNFSFIVTPILFACASYV</sequence>
<dbReference type="PANTHER" id="PTHR23513:SF6">
    <property type="entry name" value="MAJOR FACILITATOR SUPERFAMILY ASSOCIATED DOMAIN-CONTAINING PROTEIN"/>
    <property type="match status" value="1"/>
</dbReference>
<feature type="transmembrane region" description="Helical" evidence="6">
    <location>
        <begin position="98"/>
        <end position="117"/>
    </location>
</feature>
<feature type="transmembrane region" description="Helical" evidence="6">
    <location>
        <begin position="149"/>
        <end position="167"/>
    </location>
</feature>
<dbReference type="InterPro" id="IPR036259">
    <property type="entry name" value="MFS_trans_sf"/>
</dbReference>
<dbReference type="RefSeq" id="XP_007751201.1">
    <property type="nucleotide sequence ID" value="XM_007753011.1"/>
</dbReference>
<feature type="transmembrane region" description="Helical" evidence="6">
    <location>
        <begin position="188"/>
        <end position="207"/>
    </location>
</feature>
<keyword evidence="3 6" id="KW-0812">Transmembrane</keyword>
<proteinExistence type="predicted"/>
<gene>
    <name evidence="7" type="ORF">A1O5_12442</name>
</gene>
<dbReference type="SUPFAM" id="SSF103473">
    <property type="entry name" value="MFS general substrate transporter"/>
    <property type="match status" value="1"/>
</dbReference>
<dbReference type="EMBL" id="AMGX01000034">
    <property type="protein sequence ID" value="EXJ57652.1"/>
    <property type="molecule type" value="Genomic_DNA"/>
</dbReference>